<evidence type="ECO:0000256" key="1">
    <source>
        <dbReference type="SAM" id="MobiDB-lite"/>
    </source>
</evidence>
<sequence length="207" mass="23282">MSVMYAKERETKIRKGGKGKKIRKDDTTEAFDGLMSKTILPCGWCGTISRGFNASESFNDRCKKKNQTPKNVGDVCGSDEIKIRKRRKRKKIRKDDTTEAFDGLMSKSHPPVWMCVDPLEASMPANLLTTDARVFFKTAQWGVEGSGIYSGTDFMRVVWGSAHFIPQIHAPFTSGPPTSILWDVINSAELFNDMEALCCPLAFNSWW</sequence>
<reference evidence="2 3" key="1">
    <citation type="submission" date="2021-06" db="EMBL/GenBank/DDBJ databases">
        <title>Caerostris extrusa draft genome.</title>
        <authorList>
            <person name="Kono N."/>
            <person name="Arakawa K."/>
        </authorList>
    </citation>
    <scope>NUCLEOTIDE SEQUENCE [LARGE SCALE GENOMIC DNA]</scope>
</reference>
<name>A0AAV4TG51_CAEEX</name>
<keyword evidence="3" id="KW-1185">Reference proteome</keyword>
<protein>
    <submittedName>
        <fullName evidence="2">Uncharacterized protein</fullName>
    </submittedName>
</protein>
<feature type="region of interest" description="Disordered" evidence="1">
    <location>
        <begin position="1"/>
        <end position="23"/>
    </location>
</feature>
<dbReference type="EMBL" id="BPLR01011022">
    <property type="protein sequence ID" value="GIY43745.1"/>
    <property type="molecule type" value="Genomic_DNA"/>
</dbReference>
<comment type="caution">
    <text evidence="2">The sequence shown here is derived from an EMBL/GenBank/DDBJ whole genome shotgun (WGS) entry which is preliminary data.</text>
</comment>
<evidence type="ECO:0000313" key="3">
    <source>
        <dbReference type="Proteomes" id="UP001054945"/>
    </source>
</evidence>
<accession>A0AAV4TG51</accession>
<proteinExistence type="predicted"/>
<organism evidence="2 3">
    <name type="scientific">Caerostris extrusa</name>
    <name type="common">Bark spider</name>
    <name type="synonym">Caerostris bankana</name>
    <dbReference type="NCBI Taxonomy" id="172846"/>
    <lineage>
        <taxon>Eukaryota</taxon>
        <taxon>Metazoa</taxon>
        <taxon>Ecdysozoa</taxon>
        <taxon>Arthropoda</taxon>
        <taxon>Chelicerata</taxon>
        <taxon>Arachnida</taxon>
        <taxon>Araneae</taxon>
        <taxon>Araneomorphae</taxon>
        <taxon>Entelegynae</taxon>
        <taxon>Araneoidea</taxon>
        <taxon>Araneidae</taxon>
        <taxon>Caerostris</taxon>
    </lineage>
</organism>
<evidence type="ECO:0000313" key="2">
    <source>
        <dbReference type="EMBL" id="GIY43745.1"/>
    </source>
</evidence>
<feature type="compositionally biased region" description="Basic and acidic residues" evidence="1">
    <location>
        <begin position="1"/>
        <end position="13"/>
    </location>
</feature>
<gene>
    <name evidence="2" type="ORF">CEXT_497941</name>
</gene>
<dbReference type="Proteomes" id="UP001054945">
    <property type="component" value="Unassembled WGS sequence"/>
</dbReference>
<dbReference type="AlphaFoldDB" id="A0AAV4TG51"/>